<dbReference type="OrthoDB" id="2989832at2"/>
<dbReference type="eggNOG" id="COG5584">
    <property type="taxonomic scope" value="Bacteria"/>
</dbReference>
<accession>A0A0R2CNH6</accession>
<dbReference type="EMBL" id="AYYX01000001">
    <property type="protein sequence ID" value="KRM89766.1"/>
    <property type="molecule type" value="Genomic_DNA"/>
</dbReference>
<evidence type="ECO:0008006" key="3">
    <source>
        <dbReference type="Google" id="ProtNLM"/>
    </source>
</evidence>
<reference evidence="1 2" key="1">
    <citation type="journal article" date="2015" name="Genome Announc.">
        <title>Expanding the biotechnology potential of lactobacilli through comparative genomics of 213 strains and associated genera.</title>
        <authorList>
            <person name="Sun Z."/>
            <person name="Harris H.M."/>
            <person name="McCann A."/>
            <person name="Guo C."/>
            <person name="Argimon S."/>
            <person name="Zhang W."/>
            <person name="Yang X."/>
            <person name="Jeffery I.B."/>
            <person name="Cooney J.C."/>
            <person name="Kagawa T.F."/>
            <person name="Liu W."/>
            <person name="Song Y."/>
            <person name="Salvetti E."/>
            <person name="Wrobel A."/>
            <person name="Rasinkangas P."/>
            <person name="Parkhill J."/>
            <person name="Rea M.C."/>
            <person name="O'Sullivan O."/>
            <person name="Ritari J."/>
            <person name="Douillard F.P."/>
            <person name="Paul Ross R."/>
            <person name="Yang R."/>
            <person name="Briner A.E."/>
            <person name="Felis G.E."/>
            <person name="de Vos W.M."/>
            <person name="Barrangou R."/>
            <person name="Klaenhammer T.R."/>
            <person name="Caufield P.W."/>
            <person name="Cui Y."/>
            <person name="Zhang H."/>
            <person name="O'Toole P.W."/>
        </authorList>
    </citation>
    <scope>NUCLEOTIDE SEQUENCE [LARGE SCALE GENOMIC DNA]</scope>
    <source>
        <strain evidence="1 2">DSM 20605</strain>
    </source>
</reference>
<name>A0A0R2CNH6_9LACO</name>
<comment type="caution">
    <text evidence="1">The sequence shown here is derived from an EMBL/GenBank/DDBJ whole genome shotgun (WGS) entry which is preliminary data.</text>
</comment>
<dbReference type="PATRIC" id="fig|1133569.4.peg.62"/>
<evidence type="ECO:0000313" key="1">
    <source>
        <dbReference type="EMBL" id="KRM89766.1"/>
    </source>
</evidence>
<gene>
    <name evidence="1" type="ORF">FD21_GL000061</name>
</gene>
<keyword evidence="2" id="KW-1185">Reference proteome</keyword>
<dbReference type="AlphaFoldDB" id="A0A0R2CNH6"/>
<dbReference type="RefSeq" id="WP_010580098.1">
    <property type="nucleotide sequence ID" value="NZ_AHYZ01000060.1"/>
</dbReference>
<dbReference type="Proteomes" id="UP000051576">
    <property type="component" value="Unassembled WGS sequence"/>
</dbReference>
<protein>
    <recommendedName>
        <fullName evidence="3">PepSY domain-containing protein</fullName>
    </recommendedName>
</protein>
<sequence length="118" mass="13339">MKIKANVFFPLIFGAIAGFISGLQANGNLQQPTKLTPQQILKKIRSAFQAETPVQDSWINMQPQHFQRFALKTDVYRGGISRLEDQQLIQYDFLADANTGSVLELKRSNYLKNPIANN</sequence>
<dbReference type="STRING" id="1133569.FD21_GL000061"/>
<organism evidence="1 2">
    <name type="scientific">Liquorilactobacillus vini DSM 20605</name>
    <dbReference type="NCBI Taxonomy" id="1133569"/>
    <lineage>
        <taxon>Bacteria</taxon>
        <taxon>Bacillati</taxon>
        <taxon>Bacillota</taxon>
        <taxon>Bacilli</taxon>
        <taxon>Lactobacillales</taxon>
        <taxon>Lactobacillaceae</taxon>
        <taxon>Liquorilactobacillus</taxon>
    </lineage>
</organism>
<proteinExistence type="predicted"/>
<evidence type="ECO:0000313" key="2">
    <source>
        <dbReference type="Proteomes" id="UP000051576"/>
    </source>
</evidence>